<feature type="domain" description="UDENN" evidence="2">
    <location>
        <begin position="1"/>
        <end position="166"/>
    </location>
</feature>
<gene>
    <name evidence="3" type="ORF">ILEXP_LOCUS15708</name>
</gene>
<keyword evidence="4" id="KW-1185">Reference proteome</keyword>
<comment type="caution">
    <text evidence="3">The sequence shown here is derived from an EMBL/GenBank/DDBJ whole genome shotgun (WGS) entry which is preliminary data.</text>
</comment>
<name>A0ABC8RRZ2_9AQUA</name>
<dbReference type="Gene3D" id="3.40.50.11500">
    <property type="match status" value="1"/>
</dbReference>
<dbReference type="InterPro" id="IPR043153">
    <property type="entry name" value="DENN_C"/>
</dbReference>
<dbReference type="PROSITE" id="PS50211">
    <property type="entry name" value="DENN"/>
    <property type="match status" value="1"/>
</dbReference>
<sequence>MAAMDELRREHELLPILLKGEFVVVVDLEHNRITTTEEIPAVPEPEHSSLRDEIMKLLYPNVVGIDQMKANLGNSSEQHLRASIKPWGEDHDLQLRFIFLKFFASVLGGYRNFMENTATHVFNTQAFLKKRSRSTNQPLDPMITQFFDSQGFLDYLERGLGSEENNNSLLDKLQDAIGRGQNPLSILPSLSTEPEIITISDPGVGMSGSGAKYSYDRFPSNIRAEEQEEKRKQILAAVVGAVEYSGKQTPSSPSVLVGNDSKAQSLSPRERAAERERMVLDIKVKLQVKHF</sequence>
<protein>
    <recommendedName>
        <fullName evidence="2">UDENN domain-containing protein</fullName>
    </recommendedName>
</protein>
<evidence type="ECO:0000313" key="3">
    <source>
        <dbReference type="EMBL" id="CAK9147768.1"/>
    </source>
</evidence>
<dbReference type="InterPro" id="IPR005112">
    <property type="entry name" value="dDENN_dom"/>
</dbReference>
<evidence type="ECO:0000259" key="2">
    <source>
        <dbReference type="PROSITE" id="PS50211"/>
    </source>
</evidence>
<dbReference type="EMBL" id="CAUOFW020001724">
    <property type="protein sequence ID" value="CAK9147768.1"/>
    <property type="molecule type" value="Genomic_DNA"/>
</dbReference>
<dbReference type="AlphaFoldDB" id="A0ABC8RRZ2"/>
<dbReference type="SMART" id="SM00801">
    <property type="entry name" value="dDENN"/>
    <property type="match status" value="1"/>
</dbReference>
<dbReference type="Proteomes" id="UP001642360">
    <property type="component" value="Unassembled WGS sequence"/>
</dbReference>
<dbReference type="PANTHER" id="PTHR12296:SF21">
    <property type="entry name" value="DENN DOMAIN-CONTAINING PROTEIN 3"/>
    <property type="match status" value="1"/>
</dbReference>
<proteinExistence type="predicted"/>
<evidence type="ECO:0000313" key="4">
    <source>
        <dbReference type="Proteomes" id="UP001642360"/>
    </source>
</evidence>
<dbReference type="PANTHER" id="PTHR12296">
    <property type="entry name" value="DENN DOMAIN-CONTAINING PROTEIN 4"/>
    <property type="match status" value="1"/>
</dbReference>
<feature type="region of interest" description="Disordered" evidence="1">
    <location>
        <begin position="246"/>
        <end position="272"/>
    </location>
</feature>
<dbReference type="InterPro" id="IPR051696">
    <property type="entry name" value="DENN_Domain_GEFs"/>
</dbReference>
<organism evidence="3 4">
    <name type="scientific">Ilex paraguariensis</name>
    <name type="common">yerba mate</name>
    <dbReference type="NCBI Taxonomy" id="185542"/>
    <lineage>
        <taxon>Eukaryota</taxon>
        <taxon>Viridiplantae</taxon>
        <taxon>Streptophyta</taxon>
        <taxon>Embryophyta</taxon>
        <taxon>Tracheophyta</taxon>
        <taxon>Spermatophyta</taxon>
        <taxon>Magnoliopsida</taxon>
        <taxon>eudicotyledons</taxon>
        <taxon>Gunneridae</taxon>
        <taxon>Pentapetalae</taxon>
        <taxon>asterids</taxon>
        <taxon>campanulids</taxon>
        <taxon>Aquifoliales</taxon>
        <taxon>Aquifoliaceae</taxon>
        <taxon>Ilex</taxon>
    </lineage>
</organism>
<reference evidence="3 4" key="1">
    <citation type="submission" date="2024-02" db="EMBL/GenBank/DDBJ databases">
        <authorList>
            <person name="Vignale AGUSTIN F."/>
            <person name="Sosa J E."/>
            <person name="Modenutti C."/>
        </authorList>
    </citation>
    <scope>NUCLEOTIDE SEQUENCE [LARGE SCALE GENOMIC DNA]</scope>
</reference>
<evidence type="ECO:0000256" key="1">
    <source>
        <dbReference type="SAM" id="MobiDB-lite"/>
    </source>
</evidence>
<dbReference type="InterPro" id="IPR037516">
    <property type="entry name" value="Tripartite_DENN"/>
</dbReference>
<accession>A0ABC8RRZ2</accession>